<dbReference type="GO" id="GO:0097367">
    <property type="term" value="F:carbohydrate derivative binding"/>
    <property type="evidence" value="ECO:0007669"/>
    <property type="project" value="InterPro"/>
</dbReference>
<comment type="catalytic activity">
    <reaction evidence="4">
        <text>alpha-D-glucose 6-phosphate = beta-D-fructose 6-phosphate</text>
        <dbReference type="Rhea" id="RHEA:11816"/>
        <dbReference type="ChEBI" id="CHEBI:57634"/>
        <dbReference type="ChEBI" id="CHEBI:58225"/>
        <dbReference type="EC" id="5.3.1.9"/>
    </reaction>
</comment>
<dbReference type="EMBL" id="MGKP01000026">
    <property type="protein sequence ID" value="OGN27891.1"/>
    <property type="molecule type" value="Genomic_DNA"/>
</dbReference>
<name>A0A1F8GRF8_9BACT</name>
<dbReference type="SUPFAM" id="SSF53697">
    <property type="entry name" value="SIS domain"/>
    <property type="match status" value="1"/>
</dbReference>
<keyword evidence="2 4" id="KW-0324">Glycolysis</keyword>
<comment type="pathway">
    <text evidence="4">Carbohydrate degradation; glycolysis; D-glyceraldehyde 3-phosphate and glycerone phosphate from D-glucose: step 2/4.</text>
</comment>
<dbReference type="UniPathway" id="UPA00109">
    <property type="reaction ID" value="UER00181"/>
</dbReference>
<evidence type="ECO:0000256" key="2">
    <source>
        <dbReference type="ARBA" id="ARBA00023152"/>
    </source>
</evidence>
<keyword evidence="1 4" id="KW-0312">Gluconeogenesis</keyword>
<dbReference type="Gene3D" id="3.40.50.10490">
    <property type="entry name" value="Glucose-6-phosphate isomerase like protein, domain 1"/>
    <property type="match status" value="3"/>
</dbReference>
<dbReference type="PROSITE" id="PS51463">
    <property type="entry name" value="P_GLUCOSE_ISOMERASE_3"/>
    <property type="match status" value="1"/>
</dbReference>
<dbReference type="PANTHER" id="PTHR11469">
    <property type="entry name" value="GLUCOSE-6-PHOSPHATE ISOMERASE"/>
    <property type="match status" value="1"/>
</dbReference>
<proteinExistence type="inferred from homology"/>
<evidence type="ECO:0000313" key="5">
    <source>
        <dbReference type="EMBL" id="OGN27891.1"/>
    </source>
</evidence>
<dbReference type="GO" id="GO:0048029">
    <property type="term" value="F:monosaccharide binding"/>
    <property type="evidence" value="ECO:0007669"/>
    <property type="project" value="TreeGrafter"/>
</dbReference>
<evidence type="ECO:0000256" key="1">
    <source>
        <dbReference type="ARBA" id="ARBA00022432"/>
    </source>
</evidence>
<protein>
    <recommendedName>
        <fullName evidence="4">Glucose-6-phosphate isomerase</fullName>
        <ecNumber evidence="4">5.3.1.9</ecNumber>
    </recommendedName>
</protein>
<dbReference type="GO" id="GO:0004347">
    <property type="term" value="F:glucose-6-phosphate isomerase activity"/>
    <property type="evidence" value="ECO:0007669"/>
    <property type="project" value="UniProtKB-EC"/>
</dbReference>
<dbReference type="PRINTS" id="PR00662">
    <property type="entry name" value="G6PISOMERASE"/>
</dbReference>
<gene>
    <name evidence="5" type="ORF">A3A33_04625</name>
</gene>
<dbReference type="GO" id="GO:0051156">
    <property type="term" value="P:glucose 6-phosphate metabolic process"/>
    <property type="evidence" value="ECO:0007669"/>
    <property type="project" value="TreeGrafter"/>
</dbReference>
<sequence>MTNLKYILLIGIGGPYSGPKAVYDALHHHGDPVMLFASTISTHERAEIERALADIKNSDEVVVIYASKSGTTMETLDNFEYFYDLLIRKLGSIDERVIAITSEGSQLWKQAQEKKWRLELIPQEVGGRFSVFTPAGIVPLELAGIDVKKFQKGGKAGAEGSAEEIFKQYQQGFRVHNLFLFNPELESLGKWWRQLTGESLGKHEKGTLPIVSIGTNDLHSTYQIYLDGPKDIYTTFVSAEPLPKIVHAILEGVKISYQNRGLPFRHITLPELNAYQLGVFMQTQMNEVIALAKLMGVDAFNQPAVEEYKKEARRLLSAH</sequence>
<organism evidence="5 6">
    <name type="scientific">Candidatus Yanofskybacteria bacterium RIFCSPLOWO2_01_FULL_49_25</name>
    <dbReference type="NCBI Taxonomy" id="1802701"/>
    <lineage>
        <taxon>Bacteria</taxon>
        <taxon>Candidatus Yanofskyibacteriota</taxon>
    </lineage>
</organism>
<dbReference type="GO" id="GO:0006094">
    <property type="term" value="P:gluconeogenesis"/>
    <property type="evidence" value="ECO:0007669"/>
    <property type="project" value="UniProtKB-KW"/>
</dbReference>
<dbReference type="STRING" id="1802701.A3A33_04625"/>
<keyword evidence="3 4" id="KW-0413">Isomerase</keyword>
<dbReference type="InterPro" id="IPR001672">
    <property type="entry name" value="G6P_Isomerase"/>
</dbReference>
<dbReference type="InterPro" id="IPR018189">
    <property type="entry name" value="Phosphoglucose_isomerase_CS"/>
</dbReference>
<dbReference type="AlphaFoldDB" id="A0A1F8GRF8"/>
<dbReference type="PROSITE" id="PS00174">
    <property type="entry name" value="P_GLUCOSE_ISOMERASE_2"/>
    <property type="match status" value="1"/>
</dbReference>
<evidence type="ECO:0000256" key="3">
    <source>
        <dbReference type="ARBA" id="ARBA00023235"/>
    </source>
</evidence>
<comment type="similarity">
    <text evidence="4">Belongs to the GPI family.</text>
</comment>
<dbReference type="GO" id="GO:0005829">
    <property type="term" value="C:cytosol"/>
    <property type="evidence" value="ECO:0007669"/>
    <property type="project" value="TreeGrafter"/>
</dbReference>
<dbReference type="InterPro" id="IPR046348">
    <property type="entry name" value="SIS_dom_sf"/>
</dbReference>
<dbReference type="Pfam" id="PF00342">
    <property type="entry name" value="PGI"/>
    <property type="match status" value="1"/>
</dbReference>
<accession>A0A1F8GRF8</accession>
<dbReference type="PANTHER" id="PTHR11469:SF1">
    <property type="entry name" value="GLUCOSE-6-PHOSPHATE ISOMERASE"/>
    <property type="match status" value="1"/>
</dbReference>
<evidence type="ECO:0000256" key="4">
    <source>
        <dbReference type="RuleBase" id="RU000612"/>
    </source>
</evidence>
<evidence type="ECO:0000313" key="6">
    <source>
        <dbReference type="Proteomes" id="UP000179047"/>
    </source>
</evidence>
<reference evidence="5 6" key="1">
    <citation type="journal article" date="2016" name="Nat. Commun.">
        <title>Thousands of microbial genomes shed light on interconnected biogeochemical processes in an aquifer system.</title>
        <authorList>
            <person name="Anantharaman K."/>
            <person name="Brown C.T."/>
            <person name="Hug L.A."/>
            <person name="Sharon I."/>
            <person name="Castelle C.J."/>
            <person name="Probst A.J."/>
            <person name="Thomas B.C."/>
            <person name="Singh A."/>
            <person name="Wilkins M.J."/>
            <person name="Karaoz U."/>
            <person name="Brodie E.L."/>
            <person name="Williams K.H."/>
            <person name="Hubbard S.S."/>
            <person name="Banfield J.F."/>
        </authorList>
    </citation>
    <scope>NUCLEOTIDE SEQUENCE [LARGE SCALE GENOMIC DNA]</scope>
</reference>
<comment type="caution">
    <text evidence="5">The sequence shown here is derived from an EMBL/GenBank/DDBJ whole genome shotgun (WGS) entry which is preliminary data.</text>
</comment>
<dbReference type="Proteomes" id="UP000179047">
    <property type="component" value="Unassembled WGS sequence"/>
</dbReference>
<dbReference type="EC" id="5.3.1.9" evidence="4"/>
<dbReference type="GO" id="GO:0006096">
    <property type="term" value="P:glycolytic process"/>
    <property type="evidence" value="ECO:0007669"/>
    <property type="project" value="UniProtKB-UniPathway"/>
</dbReference>